<name>A0AAN8I437_9EURO</name>
<feature type="region of interest" description="Disordered" evidence="1">
    <location>
        <begin position="361"/>
        <end position="416"/>
    </location>
</feature>
<evidence type="ECO:0000256" key="1">
    <source>
        <dbReference type="SAM" id="MobiDB-lite"/>
    </source>
</evidence>
<evidence type="ECO:0000313" key="3">
    <source>
        <dbReference type="Proteomes" id="UP001316803"/>
    </source>
</evidence>
<gene>
    <name evidence="2" type="ORF">OHC33_009693</name>
</gene>
<feature type="region of interest" description="Disordered" evidence="1">
    <location>
        <begin position="28"/>
        <end position="51"/>
    </location>
</feature>
<keyword evidence="3" id="KW-1185">Reference proteome</keyword>
<protein>
    <submittedName>
        <fullName evidence="2">Uncharacterized protein</fullName>
    </submittedName>
</protein>
<dbReference type="AlphaFoldDB" id="A0AAN8I437"/>
<sequence>MSSSTKFQVDPEATLDIESFEEYLNSAEFTETYPPGQPGQPLNLDPAEPVDSFFQDQMYHDTTSQEEADTSDAIGQVNLTADQPENLNSTAPGVESYNSLPTESSNGQIQETGSALTQPSLATPESNHRLTHGNHIDTNLDQAYQHGHNHQVVNALPANEQGIFDIDDRGYQVEAEPERVPISQLWLEEYGRNHPEFDVPNLFDHPILDAYATPEENFKLMMDDVMAKKVGIESWADHPYSVRNWSRRHPWPWCIDPDVRRPPELYATGPGKPADTGADNKCLTCIKNVRDCYDGKVEDGRCTTCQGKAAIRAYKKSLDGKESTASGQRRICYWPQREFFLNDHDSVKLFNKKARWCNENTAEAKSKRGKKGQQAEEDQSFEDDGGYADATTAYEPPESQPPTVNPQGYGALPIPDLPAPSHTGAINGILNPVAHGLISVPSQSSDFTGAFSPAALERLYAPVSFPRRAKRRREEDTDEARVPSKRTRHNSTLATAATLGSGGESAGYSEAMPPNGDKTARSPERDNVEHEYEQMLAGRDQLYTTESYMDAAVIQAAVNIAKEDHAQALELAQNPRGRLFQLEKNKVLASWSGWTLDQMIDALKTIQQNHSAAGHVSDRERVLALRLQTALNISQGTRWGAPAAFLIRDQDF</sequence>
<organism evidence="2 3">
    <name type="scientific">Knufia fluminis</name>
    <dbReference type="NCBI Taxonomy" id="191047"/>
    <lineage>
        <taxon>Eukaryota</taxon>
        <taxon>Fungi</taxon>
        <taxon>Dikarya</taxon>
        <taxon>Ascomycota</taxon>
        <taxon>Pezizomycotina</taxon>
        <taxon>Eurotiomycetes</taxon>
        <taxon>Chaetothyriomycetidae</taxon>
        <taxon>Chaetothyriales</taxon>
        <taxon>Trichomeriaceae</taxon>
        <taxon>Knufia</taxon>
    </lineage>
</organism>
<accession>A0AAN8I437</accession>
<feature type="compositionally biased region" description="Acidic residues" evidence="1">
    <location>
        <begin position="375"/>
        <end position="386"/>
    </location>
</feature>
<feature type="region of interest" description="Disordered" evidence="1">
    <location>
        <begin position="467"/>
        <end position="526"/>
    </location>
</feature>
<reference evidence="2 3" key="1">
    <citation type="submission" date="2022-12" db="EMBL/GenBank/DDBJ databases">
        <title>Genomic features and morphological characterization of a novel Knufia sp. strain isolated from spacecraft assembly facility.</title>
        <authorList>
            <person name="Teixeira M."/>
            <person name="Chander A.M."/>
            <person name="Stajich J.E."/>
            <person name="Venkateswaran K."/>
        </authorList>
    </citation>
    <scope>NUCLEOTIDE SEQUENCE [LARGE SCALE GENOMIC DNA]</scope>
    <source>
        <strain evidence="2 3">FJI-L2-BK-P2</strain>
    </source>
</reference>
<comment type="caution">
    <text evidence="2">The sequence shown here is derived from an EMBL/GenBank/DDBJ whole genome shotgun (WGS) entry which is preliminary data.</text>
</comment>
<feature type="compositionally biased region" description="Basic and acidic residues" evidence="1">
    <location>
        <begin position="472"/>
        <end position="482"/>
    </location>
</feature>
<feature type="compositionally biased region" description="Polar residues" evidence="1">
    <location>
        <begin position="80"/>
        <end position="125"/>
    </location>
</feature>
<dbReference type="EMBL" id="JAKLMC020000037">
    <property type="protein sequence ID" value="KAK5949340.1"/>
    <property type="molecule type" value="Genomic_DNA"/>
</dbReference>
<proteinExistence type="predicted"/>
<dbReference type="Proteomes" id="UP001316803">
    <property type="component" value="Unassembled WGS sequence"/>
</dbReference>
<feature type="region of interest" description="Disordered" evidence="1">
    <location>
        <begin position="80"/>
        <end position="126"/>
    </location>
</feature>
<evidence type="ECO:0000313" key="2">
    <source>
        <dbReference type="EMBL" id="KAK5949340.1"/>
    </source>
</evidence>